<reference evidence="2" key="1">
    <citation type="submission" date="2021-05" db="EMBL/GenBank/DDBJ databases">
        <authorList>
            <person name="Khan N."/>
        </authorList>
    </citation>
    <scope>NUCLEOTIDE SEQUENCE</scope>
</reference>
<sequence length="790" mass="90751">MGPSDIVKDEVLASTITPPAGCMMCSEIINLFHAPFDENDNDFPLDIKVSLGQVSERLADDCPHAAWLRDIKYSGGPIPYYEQRELHLYRWKPACNLNVHYHNRQSNVWASTAMFELVFRPEIPGHVGAVRILDESWIDLDVVKDWPSRCIRTHGEKCNKTVGNVPSFKPRLLIDVIQGCVTECDEDSPRFLTLSYTWGSSKNLRMTKAKVDGMKQPGVLRSDVIVSQLPRTILDAIKLTEALGERWLWVDSLCIIQDDDENLQHQLAAMHQIYATSFLTIIAADGKDAEYGLRGLRDISKPRRIKSVVLPIAGDERIAWVEDPDIKERNDKELSYDYRMWTSQEYDFSKRRMIFRDGQVKWECNCSAWSEDHLYRPQEKVTEKVLSGYLGQGSHAKAPSLRWFSRMLWEFNGRTLSYEEDVYNAFAGYNTYLTSIFPSGLVYGHPQIFFDISLCWTSFYDIRRRKVSERYKEDPMHGGLPSWSWMGWKGFIHFPYDSESEVGCSPNIGFTESITEWYAMESPNSCQKERINSVWSRCRKAPAGSMAESWICDEFKPPALTGGSLPSQDSEAVGIPKELPSHRYTCLLDGDVCPETRWYPIPVRQVGSEDEPPSGLHSGYQYLWCQTFRGILTATPDKRIDHREFVPYHLLKNKDGDTAGALLPHNQHESKLLHQDTQVELIAIARGWSTILKDDSFKERESAAPDPETPLTLEEEAVVREAHEEYWSDLFEEFPWMETWEDGKKRKQDGYHVLRIERENGVAYRKGCGFVLEEEWDRVAGTSRVDITLG</sequence>
<evidence type="ECO:0000313" key="3">
    <source>
        <dbReference type="Proteomes" id="UP000693738"/>
    </source>
</evidence>
<dbReference type="InterPro" id="IPR010730">
    <property type="entry name" value="HET"/>
</dbReference>
<name>A0A8J2ITF8_FUSEQ</name>
<dbReference type="Pfam" id="PF06985">
    <property type="entry name" value="HET"/>
    <property type="match status" value="1"/>
</dbReference>
<organism evidence="2 3">
    <name type="scientific">Fusarium equiseti</name>
    <name type="common">Fusarium scirpi</name>
    <dbReference type="NCBI Taxonomy" id="61235"/>
    <lineage>
        <taxon>Eukaryota</taxon>
        <taxon>Fungi</taxon>
        <taxon>Dikarya</taxon>
        <taxon>Ascomycota</taxon>
        <taxon>Pezizomycotina</taxon>
        <taxon>Sordariomycetes</taxon>
        <taxon>Hypocreomycetidae</taxon>
        <taxon>Hypocreales</taxon>
        <taxon>Nectriaceae</taxon>
        <taxon>Fusarium</taxon>
        <taxon>Fusarium incarnatum-equiseti species complex</taxon>
    </lineage>
</organism>
<comment type="caution">
    <text evidence="2">The sequence shown here is derived from an EMBL/GenBank/DDBJ whole genome shotgun (WGS) entry which is preliminary data.</text>
</comment>
<feature type="domain" description="Heterokaryon incompatibility" evidence="1">
    <location>
        <begin position="191"/>
        <end position="345"/>
    </location>
</feature>
<dbReference type="PANTHER" id="PTHR33112:SF12">
    <property type="entry name" value="HETEROKARYON INCOMPATIBILITY DOMAIN-CONTAINING PROTEIN"/>
    <property type="match status" value="1"/>
</dbReference>
<evidence type="ECO:0000259" key="1">
    <source>
        <dbReference type="Pfam" id="PF06985"/>
    </source>
</evidence>
<dbReference type="AlphaFoldDB" id="A0A8J2ITF8"/>
<dbReference type="PANTHER" id="PTHR33112">
    <property type="entry name" value="DOMAIN PROTEIN, PUTATIVE-RELATED"/>
    <property type="match status" value="1"/>
</dbReference>
<dbReference type="EMBL" id="CAJSTJ010000166">
    <property type="protein sequence ID" value="CAG7564461.1"/>
    <property type="molecule type" value="Genomic_DNA"/>
</dbReference>
<proteinExistence type="predicted"/>
<accession>A0A8J2ITF8</accession>
<evidence type="ECO:0000313" key="2">
    <source>
        <dbReference type="EMBL" id="CAG7564461.1"/>
    </source>
</evidence>
<dbReference type="Proteomes" id="UP000693738">
    <property type="component" value="Unassembled WGS sequence"/>
</dbReference>
<protein>
    <recommendedName>
        <fullName evidence="1">Heterokaryon incompatibility domain-containing protein</fullName>
    </recommendedName>
</protein>
<gene>
    <name evidence="2" type="ORF">FEQUK3_LOCUS10141</name>
</gene>